<proteinExistence type="predicted"/>
<organism evidence="1">
    <name type="scientific">marine sediment metagenome</name>
    <dbReference type="NCBI Taxonomy" id="412755"/>
    <lineage>
        <taxon>unclassified sequences</taxon>
        <taxon>metagenomes</taxon>
        <taxon>ecological metagenomes</taxon>
    </lineage>
</organism>
<dbReference type="PANTHER" id="PTHR10151:SF120">
    <property type="entry name" value="BIS(5'-ADENOSYL)-TRIPHOSPHATASE"/>
    <property type="match status" value="1"/>
</dbReference>
<dbReference type="Pfam" id="PF01663">
    <property type="entry name" value="Phosphodiest"/>
    <property type="match status" value="1"/>
</dbReference>
<protein>
    <submittedName>
        <fullName evidence="1">Uncharacterized protein</fullName>
    </submittedName>
</protein>
<dbReference type="PANTHER" id="PTHR10151">
    <property type="entry name" value="ECTONUCLEOTIDE PYROPHOSPHATASE/PHOSPHODIESTERASE"/>
    <property type="match status" value="1"/>
</dbReference>
<dbReference type="InterPro" id="IPR017850">
    <property type="entry name" value="Alkaline_phosphatase_core_sf"/>
</dbReference>
<dbReference type="InterPro" id="IPR002591">
    <property type="entry name" value="Phosphodiest/P_Trfase"/>
</dbReference>
<dbReference type="EMBL" id="BARU01044527">
    <property type="protein sequence ID" value="GAH78642.1"/>
    <property type="molecule type" value="Genomic_DNA"/>
</dbReference>
<dbReference type="SUPFAM" id="SSF53649">
    <property type="entry name" value="Alkaline phosphatase-like"/>
    <property type="match status" value="1"/>
</dbReference>
<gene>
    <name evidence="1" type="ORF">S03H2_67880</name>
</gene>
<dbReference type="Gene3D" id="3.40.720.10">
    <property type="entry name" value="Alkaline Phosphatase, subunit A"/>
    <property type="match status" value="1"/>
</dbReference>
<evidence type="ECO:0000313" key="1">
    <source>
        <dbReference type="EMBL" id="GAH78642.1"/>
    </source>
</evidence>
<accession>X1IAB8</accession>
<name>X1IAB8_9ZZZZ</name>
<sequence>MFGEPPIIKGTVIDFLIPPVEYTSSSILKGVEEIYKNPKKIFANKDVPKVTVAYIPKTDDLMHNKGFDHPEYIQEVIDCDRYIGSLIKTLKNTGYYDSTAIGIISDHGNYKSEKLYDIAPFFKDKGFTQYLPRKGIGDFDCAMGGLGFFNFPGDNWFNHPTIEQLKNFG</sequence>
<dbReference type="AlphaFoldDB" id="X1IAB8"/>
<reference evidence="1" key="1">
    <citation type="journal article" date="2014" name="Front. Microbiol.">
        <title>High frequency of phylogenetically diverse reductive dehalogenase-homologous genes in deep subseafloor sedimentary metagenomes.</title>
        <authorList>
            <person name="Kawai M."/>
            <person name="Futagami T."/>
            <person name="Toyoda A."/>
            <person name="Takaki Y."/>
            <person name="Nishi S."/>
            <person name="Hori S."/>
            <person name="Arai W."/>
            <person name="Tsubouchi T."/>
            <person name="Morono Y."/>
            <person name="Uchiyama I."/>
            <person name="Ito T."/>
            <person name="Fujiyama A."/>
            <person name="Inagaki F."/>
            <person name="Takami H."/>
        </authorList>
    </citation>
    <scope>NUCLEOTIDE SEQUENCE</scope>
    <source>
        <strain evidence="1">Expedition CK06-06</strain>
    </source>
</reference>
<dbReference type="GO" id="GO:0016787">
    <property type="term" value="F:hydrolase activity"/>
    <property type="evidence" value="ECO:0007669"/>
    <property type="project" value="UniProtKB-ARBA"/>
</dbReference>
<feature type="non-terminal residue" evidence="1">
    <location>
        <position position="169"/>
    </location>
</feature>
<comment type="caution">
    <text evidence="1">The sequence shown here is derived from an EMBL/GenBank/DDBJ whole genome shotgun (WGS) entry which is preliminary data.</text>
</comment>